<accession>A0ACA6AVH7</accession>
<proteinExistence type="predicted"/>
<gene>
    <name evidence="1" type="ordered locus">Ecaj_0343</name>
</gene>
<evidence type="ECO:0000313" key="1">
    <source>
        <dbReference type="EMBL" id="AAZ68386.1"/>
    </source>
</evidence>
<keyword evidence="2" id="KW-1185">Reference proteome</keyword>
<reference evidence="2" key="1">
    <citation type="journal article" date="2006" name="J. Bacteriol.">
        <title>The genome of the obligately intracellular bacterium Ehrlichia canis reveals themes of complex membrane structure and immune evasion strategies.</title>
        <authorList>
            <person name="Mavromatis K."/>
            <person name="Doyle C.K."/>
            <person name="Lykidis A."/>
            <person name="Ivanova N."/>
            <person name="Francino M.P."/>
            <person name="Chain P."/>
            <person name="Shin M."/>
            <person name="Malfatti S."/>
            <person name="Larimer F."/>
            <person name="Copeland A."/>
            <person name="Detter J.C."/>
            <person name="Land M."/>
            <person name="Richardson P.M."/>
            <person name="Yu X.J."/>
            <person name="Walker D.H."/>
            <person name="McBride J.W."/>
            <person name="Kyrpides N.C."/>
        </authorList>
    </citation>
    <scope>NUCLEOTIDE SEQUENCE [LARGE SCALE GENOMIC DNA]</scope>
    <source>
        <strain evidence="2">Jake</strain>
    </source>
</reference>
<sequence length="181" mass="20111">MGMSRSIMIANAATIVLLALIGLIVSCVNFTFQSQSYVMTSIFSLLLIMGFTLLCVNCVAAKYDNVINVLYNNTVASDLDISKKEKTGIFAKLKNLLFRERSSQELETSSYSDQHDDSDHNSVIQVDGQRVLYNSGSEIDDSVEIDQNVSENSGSAECLDNTDFTIEDAEKMIQSRYFKGR</sequence>
<dbReference type="EMBL" id="CP000107">
    <property type="protein sequence ID" value="AAZ68386.1"/>
    <property type="molecule type" value="Genomic_DNA"/>
</dbReference>
<protein>
    <submittedName>
        <fullName evidence="1">Uncharacterized protein</fullName>
    </submittedName>
</protein>
<evidence type="ECO:0000313" key="2">
    <source>
        <dbReference type="Proteomes" id="UP000000435"/>
    </source>
</evidence>
<organism evidence="1 2">
    <name type="scientific">Ehrlichia canis (strain Jake)</name>
    <dbReference type="NCBI Taxonomy" id="269484"/>
    <lineage>
        <taxon>Bacteria</taxon>
        <taxon>Pseudomonadati</taxon>
        <taxon>Pseudomonadota</taxon>
        <taxon>Alphaproteobacteria</taxon>
        <taxon>Rickettsiales</taxon>
        <taxon>Anaplasmataceae</taxon>
        <taxon>Ehrlichia</taxon>
    </lineage>
</organism>
<name>A0ACA6AVH7_EHRCJ</name>
<dbReference type="Proteomes" id="UP000000435">
    <property type="component" value="Chromosome"/>
</dbReference>